<evidence type="ECO:0000313" key="3">
    <source>
        <dbReference type="EMBL" id="QNP54510.1"/>
    </source>
</evidence>
<feature type="transmembrane region" description="Helical" evidence="2">
    <location>
        <begin position="6"/>
        <end position="23"/>
    </location>
</feature>
<accession>A0A7H0H1U4</accession>
<keyword evidence="2" id="KW-1133">Transmembrane helix</keyword>
<dbReference type="AlphaFoldDB" id="A0A7H0H1U4"/>
<keyword evidence="3" id="KW-0614">Plasmid</keyword>
<reference evidence="3 4" key="1">
    <citation type="submission" date="2020-08" db="EMBL/GenBank/DDBJ databases">
        <title>Genome sequence of Hymenobacter qilianensis JCM 19763T.</title>
        <authorList>
            <person name="Hyun D.-W."/>
            <person name="Bae J.-W."/>
        </authorList>
    </citation>
    <scope>NUCLEOTIDE SEQUENCE [LARGE SCALE GENOMIC DNA]</scope>
    <source>
        <strain evidence="3 4">JCM 19763</strain>
        <plasmid evidence="3 4">p_unnamed3</plasmid>
    </source>
</reference>
<feature type="region of interest" description="Disordered" evidence="1">
    <location>
        <begin position="92"/>
        <end position="145"/>
    </location>
</feature>
<organism evidence="3 4">
    <name type="scientific">Hymenobacter qilianensis</name>
    <dbReference type="NCBI Taxonomy" id="1385715"/>
    <lineage>
        <taxon>Bacteria</taxon>
        <taxon>Pseudomonadati</taxon>
        <taxon>Bacteroidota</taxon>
        <taxon>Cytophagia</taxon>
        <taxon>Cytophagales</taxon>
        <taxon>Hymenobacteraceae</taxon>
        <taxon>Hymenobacter</taxon>
    </lineage>
</organism>
<geneLocation type="plasmid" evidence="3 4">
    <name>p_unnamed3</name>
</geneLocation>
<feature type="compositionally biased region" description="Low complexity" evidence="1">
    <location>
        <begin position="106"/>
        <end position="127"/>
    </location>
</feature>
<evidence type="ECO:0000256" key="2">
    <source>
        <dbReference type="SAM" id="Phobius"/>
    </source>
</evidence>
<sequence>MSPVLFVALVLAPAVALIGLLVWRFKSAQKEKKEVFTATSNHKSIKNFHYRPAPSLPTPVASPLTESGALSQLMPEEDFLQKQQKEIQEEVERLEAEEAERRELAEAATQPTTRPAAATTSITNAAIDETKAPGRRPPAANATDSVLDTLNSDIVPATASAAEDEAVPDAVYDNPLGAAAAAPTKNDTNNRAAEVELRKRQRAARQLQSAGQKNILTSLLAEKK</sequence>
<gene>
    <name evidence="3" type="ORF">H9L05_22395</name>
</gene>
<name>A0A7H0H1U4_9BACT</name>
<keyword evidence="2" id="KW-0812">Transmembrane</keyword>
<dbReference type="RefSeq" id="WP_187734669.1">
    <property type="nucleotide sequence ID" value="NZ_BMFN01000007.1"/>
</dbReference>
<protein>
    <submittedName>
        <fullName evidence="3">Uncharacterized protein</fullName>
    </submittedName>
</protein>
<dbReference type="EMBL" id="CP060787">
    <property type="protein sequence ID" value="QNP54510.1"/>
    <property type="molecule type" value="Genomic_DNA"/>
</dbReference>
<dbReference type="KEGG" id="hqi:H9L05_22395"/>
<proteinExistence type="predicted"/>
<dbReference type="Proteomes" id="UP000516093">
    <property type="component" value="Plasmid p_unnamed3"/>
</dbReference>
<evidence type="ECO:0000313" key="4">
    <source>
        <dbReference type="Proteomes" id="UP000516093"/>
    </source>
</evidence>
<feature type="compositionally biased region" description="Basic and acidic residues" evidence="1">
    <location>
        <begin position="92"/>
        <end position="105"/>
    </location>
</feature>
<evidence type="ECO:0000256" key="1">
    <source>
        <dbReference type="SAM" id="MobiDB-lite"/>
    </source>
</evidence>
<keyword evidence="2" id="KW-0472">Membrane</keyword>
<keyword evidence="4" id="KW-1185">Reference proteome</keyword>